<feature type="compositionally biased region" description="Polar residues" evidence="1">
    <location>
        <begin position="14"/>
        <end position="24"/>
    </location>
</feature>
<dbReference type="EMBL" id="ASPP01033690">
    <property type="protein sequence ID" value="ETO03308.1"/>
    <property type="molecule type" value="Genomic_DNA"/>
</dbReference>
<dbReference type="Proteomes" id="UP000023152">
    <property type="component" value="Unassembled WGS sequence"/>
</dbReference>
<protein>
    <submittedName>
        <fullName evidence="3">Uncharacterized protein</fullName>
    </submittedName>
</protein>
<feature type="transmembrane region" description="Helical" evidence="2">
    <location>
        <begin position="80"/>
        <end position="103"/>
    </location>
</feature>
<evidence type="ECO:0000256" key="2">
    <source>
        <dbReference type="SAM" id="Phobius"/>
    </source>
</evidence>
<organism evidence="3 4">
    <name type="scientific">Reticulomyxa filosa</name>
    <dbReference type="NCBI Taxonomy" id="46433"/>
    <lineage>
        <taxon>Eukaryota</taxon>
        <taxon>Sar</taxon>
        <taxon>Rhizaria</taxon>
        <taxon>Retaria</taxon>
        <taxon>Foraminifera</taxon>
        <taxon>Monothalamids</taxon>
        <taxon>Reticulomyxidae</taxon>
        <taxon>Reticulomyxa</taxon>
    </lineage>
</organism>
<accession>X6LN03</accession>
<comment type="caution">
    <text evidence="3">The sequence shown here is derived from an EMBL/GenBank/DDBJ whole genome shotgun (WGS) entry which is preliminary data.</text>
</comment>
<keyword evidence="2" id="KW-0812">Transmembrane</keyword>
<feature type="region of interest" description="Disordered" evidence="1">
    <location>
        <begin position="1"/>
        <end position="25"/>
    </location>
</feature>
<proteinExistence type="predicted"/>
<reference evidence="3 4" key="1">
    <citation type="journal article" date="2013" name="Curr. Biol.">
        <title>The Genome of the Foraminiferan Reticulomyxa filosa.</title>
        <authorList>
            <person name="Glockner G."/>
            <person name="Hulsmann N."/>
            <person name="Schleicher M."/>
            <person name="Noegel A.A."/>
            <person name="Eichinger L."/>
            <person name="Gallinger C."/>
            <person name="Pawlowski J."/>
            <person name="Sierra R."/>
            <person name="Euteneuer U."/>
            <person name="Pillet L."/>
            <person name="Moustafa A."/>
            <person name="Platzer M."/>
            <person name="Groth M."/>
            <person name="Szafranski K."/>
            <person name="Schliwa M."/>
        </authorList>
    </citation>
    <scope>NUCLEOTIDE SEQUENCE [LARGE SCALE GENOMIC DNA]</scope>
</reference>
<evidence type="ECO:0000313" key="4">
    <source>
        <dbReference type="Proteomes" id="UP000023152"/>
    </source>
</evidence>
<evidence type="ECO:0000256" key="1">
    <source>
        <dbReference type="SAM" id="MobiDB-lite"/>
    </source>
</evidence>
<gene>
    <name evidence="3" type="ORF">RFI_34102</name>
</gene>
<name>X6LN03_RETFI</name>
<evidence type="ECO:0000313" key="3">
    <source>
        <dbReference type="EMBL" id="ETO03308.1"/>
    </source>
</evidence>
<keyword evidence="4" id="KW-1185">Reference proteome</keyword>
<sequence length="127" mass="14529">NNNNNNDTLMPNGHASNNNSGSDNNPHESLLSDDHLLKDLNAHPNVLHILALDSNTAHLWIYGLKQLAELIEFRSLYCCAIFYIVLYCIALYCIVLYCIVLCCDETTQRRKKDFLSLFVNRIERAKT</sequence>
<keyword evidence="2" id="KW-1133">Transmembrane helix</keyword>
<dbReference type="AlphaFoldDB" id="X6LN03"/>
<feature type="non-terminal residue" evidence="3">
    <location>
        <position position="1"/>
    </location>
</feature>
<keyword evidence="2" id="KW-0472">Membrane</keyword>